<keyword evidence="2" id="KW-0645">Protease</keyword>
<comment type="similarity">
    <text evidence="1">Belongs to the peptidase C48 family.</text>
</comment>
<evidence type="ECO:0000313" key="9">
    <source>
        <dbReference type="Proteomes" id="UP001633002"/>
    </source>
</evidence>
<dbReference type="GO" id="GO:0008234">
    <property type="term" value="F:cysteine-type peptidase activity"/>
    <property type="evidence" value="ECO:0007669"/>
    <property type="project" value="UniProtKB-KW"/>
</dbReference>
<evidence type="ECO:0000256" key="2">
    <source>
        <dbReference type="ARBA" id="ARBA00022670"/>
    </source>
</evidence>
<keyword evidence="3" id="KW-0833">Ubl conjugation pathway</keyword>
<organism evidence="8 9">
    <name type="scientific">Riccia sorocarpa</name>
    <dbReference type="NCBI Taxonomy" id="122646"/>
    <lineage>
        <taxon>Eukaryota</taxon>
        <taxon>Viridiplantae</taxon>
        <taxon>Streptophyta</taxon>
        <taxon>Embryophyta</taxon>
        <taxon>Marchantiophyta</taxon>
        <taxon>Marchantiopsida</taxon>
        <taxon>Marchantiidae</taxon>
        <taxon>Marchantiales</taxon>
        <taxon>Ricciaceae</taxon>
        <taxon>Riccia</taxon>
    </lineage>
</organism>
<evidence type="ECO:0000259" key="7">
    <source>
        <dbReference type="PROSITE" id="PS50600"/>
    </source>
</evidence>
<dbReference type="Proteomes" id="UP001633002">
    <property type="component" value="Unassembled WGS sequence"/>
</dbReference>
<keyword evidence="4" id="KW-0378">Hydrolase</keyword>
<comment type="caution">
    <text evidence="8">The sequence shown here is derived from an EMBL/GenBank/DDBJ whole genome shotgun (WGS) entry which is preliminary data.</text>
</comment>
<name>A0ABD3HID3_9MARC</name>
<reference evidence="8 9" key="1">
    <citation type="submission" date="2024-09" db="EMBL/GenBank/DDBJ databases">
        <title>Chromosome-scale assembly of Riccia sorocarpa.</title>
        <authorList>
            <person name="Paukszto L."/>
        </authorList>
    </citation>
    <scope>NUCLEOTIDE SEQUENCE [LARGE SCALE GENOMIC DNA]</scope>
    <source>
        <strain evidence="8">LP-2024</strain>
        <tissue evidence="8">Aerial parts of the thallus</tissue>
    </source>
</reference>
<dbReference type="AlphaFoldDB" id="A0ABD3HID3"/>
<evidence type="ECO:0000256" key="4">
    <source>
        <dbReference type="ARBA" id="ARBA00022801"/>
    </source>
</evidence>
<keyword evidence="5" id="KW-0788">Thiol protease</keyword>
<feature type="domain" description="Ubiquitin-like protease family profile" evidence="7">
    <location>
        <begin position="415"/>
        <end position="587"/>
    </location>
</feature>
<gene>
    <name evidence="8" type="ORF">R1sor_004312</name>
</gene>
<evidence type="ECO:0000256" key="6">
    <source>
        <dbReference type="SAM" id="MobiDB-lite"/>
    </source>
</evidence>
<dbReference type="InterPro" id="IPR038765">
    <property type="entry name" value="Papain-like_cys_pep_sf"/>
</dbReference>
<dbReference type="PANTHER" id="PTHR12606">
    <property type="entry name" value="SENTRIN/SUMO-SPECIFIC PROTEASE"/>
    <property type="match status" value="1"/>
</dbReference>
<dbReference type="GO" id="GO:0016926">
    <property type="term" value="P:protein desumoylation"/>
    <property type="evidence" value="ECO:0007669"/>
    <property type="project" value="UniProtKB-ARBA"/>
</dbReference>
<dbReference type="PANTHER" id="PTHR12606:SF1">
    <property type="entry name" value="UBIQUITIN-LIKE-SPECIFIC PROTEASE 1A"/>
    <property type="match status" value="1"/>
</dbReference>
<dbReference type="PROSITE" id="PS50600">
    <property type="entry name" value="ULP_PROTEASE"/>
    <property type="match status" value="1"/>
</dbReference>
<dbReference type="Gene3D" id="3.40.395.10">
    <property type="entry name" value="Adenoviral Proteinase, Chain A"/>
    <property type="match status" value="1"/>
</dbReference>
<dbReference type="EMBL" id="JBJQOH010000003">
    <property type="protein sequence ID" value="KAL3690661.1"/>
    <property type="molecule type" value="Genomic_DNA"/>
</dbReference>
<evidence type="ECO:0000256" key="1">
    <source>
        <dbReference type="ARBA" id="ARBA00005234"/>
    </source>
</evidence>
<evidence type="ECO:0000313" key="8">
    <source>
        <dbReference type="EMBL" id="KAL3690661.1"/>
    </source>
</evidence>
<evidence type="ECO:0000256" key="5">
    <source>
        <dbReference type="ARBA" id="ARBA00022807"/>
    </source>
</evidence>
<accession>A0ABD3HID3</accession>
<dbReference type="Pfam" id="PF02902">
    <property type="entry name" value="Peptidase_C48"/>
    <property type="match status" value="1"/>
</dbReference>
<proteinExistence type="inferred from homology"/>
<dbReference type="InterPro" id="IPR003653">
    <property type="entry name" value="Peptidase_C48_C"/>
</dbReference>
<dbReference type="FunFam" id="3.40.395.10:FF:000005">
    <property type="entry name" value="Ubiquitin-like-specific protease ESD4"/>
    <property type="match status" value="1"/>
</dbReference>
<feature type="region of interest" description="Disordered" evidence="6">
    <location>
        <begin position="1"/>
        <end position="21"/>
    </location>
</feature>
<keyword evidence="9" id="KW-1185">Reference proteome</keyword>
<dbReference type="SUPFAM" id="SSF54001">
    <property type="entry name" value="Cysteine proteinases"/>
    <property type="match status" value="1"/>
</dbReference>
<protein>
    <recommendedName>
        <fullName evidence="7">Ubiquitin-like protease family profile domain-containing protein</fullName>
    </recommendedName>
</protein>
<dbReference type="GO" id="GO:0006508">
    <property type="term" value="P:proteolysis"/>
    <property type="evidence" value="ECO:0007669"/>
    <property type="project" value="UniProtKB-KW"/>
</dbReference>
<evidence type="ECO:0000256" key="3">
    <source>
        <dbReference type="ARBA" id="ARBA00022786"/>
    </source>
</evidence>
<sequence>MEGTPYKRRLDEMHDQSSLLSAKRRKETKTYFPTINSKFSGFSGNHVLDSFDEGYRRNVSAVSRTPDTPFLLRSKVFSARPDIHDRKSGFFAGGSSEQLRIPSRQRHQSPRRIWHTPTVAKVPTSVTRNGLSSVKGRLLPLYSGNGSLHFAPPGGIYLRTASRRIEVGKCIRDICLSEASRERLNFEEVADRNETMERKQEQKALELKPAISERIPVAGEEMHSGNRGDSVQADARNSDILQLEEYRRRVTFIQADAERISVAKASSDLQETRFQTRKDPATEALPNRGVERPGVYDSGESLNCAENDGHKNLASIVARRDGNRVDDPGDWRALLEKTNRRNPKLNSFKLDTEYLEKKIAALALSRPPSLKQKKEERETADAFTPLSEDAEKEVEYALHGPDRNKVLIFHKKSGIDVTRSVMQCLLPGAWLNDEVINVYMELLKERELQEPEKFLKCHFFNTFFYNKLYKDKRSYDFKAVRRWTTQKKVGYSLANCDKILVPIHQDIHWCLAIINIRDKKLQYLDSLGGVDSAVLKVLARYIADEARDKDGKELDTNTWDHEFPQDIPQQLNGCDCGMFMLKYADFHSRGVPLSFKQADMGYFRRRMVWELLQLKAT</sequence>
<dbReference type="GO" id="GO:0019783">
    <property type="term" value="F:ubiquitin-like protein peptidase activity"/>
    <property type="evidence" value="ECO:0007669"/>
    <property type="project" value="UniProtKB-ARBA"/>
</dbReference>